<dbReference type="EMBL" id="FWXZ01000006">
    <property type="protein sequence ID" value="SMC81309.1"/>
    <property type="molecule type" value="Genomic_DNA"/>
</dbReference>
<organism evidence="1 2">
    <name type="scientific">Aristaeella lactis</name>
    <dbReference type="NCBI Taxonomy" id="3046383"/>
    <lineage>
        <taxon>Bacteria</taxon>
        <taxon>Bacillati</taxon>
        <taxon>Bacillota</taxon>
        <taxon>Clostridia</taxon>
        <taxon>Eubacteriales</taxon>
        <taxon>Aristaeellaceae</taxon>
        <taxon>Aristaeella</taxon>
    </lineage>
</organism>
<accession>A0AC61PP78</accession>
<comment type="caution">
    <text evidence="1">The sequence shown here is derived from an EMBL/GenBank/DDBJ whole genome shotgun (WGS) entry which is preliminary data.</text>
</comment>
<protein>
    <submittedName>
        <fullName evidence="1">SH3 domain-containing protein</fullName>
    </submittedName>
</protein>
<sequence length="182" mass="19835">MKKILSIAVILVTVLALMVPVLASAEDGKDMWVNCSNGKSLNVRTESSTKGEVIVRLECGTKVHVDYDAGNGWVAISDYHYSGYVQAGFLVSEKPGKYEITERDDNFVTLKNPYLASAKARGAKDNSSVCLRAKPNKTSSSIRRLTAGDQVKVIARGKVWSKVVDITTGKTGYVANDYIKKN</sequence>
<dbReference type="Proteomes" id="UP000192328">
    <property type="component" value="Unassembled WGS sequence"/>
</dbReference>
<name>A0AC61PP78_9FIRM</name>
<proteinExistence type="predicted"/>
<evidence type="ECO:0000313" key="1">
    <source>
        <dbReference type="EMBL" id="SMC81309.1"/>
    </source>
</evidence>
<reference evidence="1" key="1">
    <citation type="submission" date="2017-04" db="EMBL/GenBank/DDBJ databases">
        <authorList>
            <person name="Varghese N."/>
            <person name="Submissions S."/>
        </authorList>
    </citation>
    <scope>NUCLEOTIDE SEQUENCE</scope>
    <source>
        <strain evidence="1">WTE2008</strain>
    </source>
</reference>
<keyword evidence="2" id="KW-1185">Reference proteome</keyword>
<gene>
    <name evidence="1" type="ORF">SAMN06297397_2665</name>
</gene>
<evidence type="ECO:0000313" key="2">
    <source>
        <dbReference type="Proteomes" id="UP000192328"/>
    </source>
</evidence>